<comment type="caution">
    <text evidence="1">The sequence shown here is derived from an EMBL/GenBank/DDBJ whole genome shotgun (WGS) entry which is preliminary data.</text>
</comment>
<gene>
    <name evidence="1" type="ORF">SK128_028047</name>
</gene>
<reference evidence="1 2" key="1">
    <citation type="submission" date="2023-11" db="EMBL/GenBank/DDBJ databases">
        <title>Halocaridina rubra genome assembly.</title>
        <authorList>
            <person name="Smith C."/>
        </authorList>
    </citation>
    <scope>NUCLEOTIDE SEQUENCE [LARGE SCALE GENOMIC DNA]</scope>
    <source>
        <strain evidence="1">EP-1</strain>
        <tissue evidence="1">Whole</tissue>
    </source>
</reference>
<organism evidence="1 2">
    <name type="scientific">Halocaridina rubra</name>
    <name type="common">Hawaiian red shrimp</name>
    <dbReference type="NCBI Taxonomy" id="373956"/>
    <lineage>
        <taxon>Eukaryota</taxon>
        <taxon>Metazoa</taxon>
        <taxon>Ecdysozoa</taxon>
        <taxon>Arthropoda</taxon>
        <taxon>Crustacea</taxon>
        <taxon>Multicrustacea</taxon>
        <taxon>Malacostraca</taxon>
        <taxon>Eumalacostraca</taxon>
        <taxon>Eucarida</taxon>
        <taxon>Decapoda</taxon>
        <taxon>Pleocyemata</taxon>
        <taxon>Caridea</taxon>
        <taxon>Atyoidea</taxon>
        <taxon>Atyidae</taxon>
        <taxon>Halocaridina</taxon>
    </lineage>
</organism>
<accession>A0AAN8WHW9</accession>
<feature type="non-terminal residue" evidence="1">
    <location>
        <position position="74"/>
    </location>
</feature>
<protein>
    <submittedName>
        <fullName evidence="1">Uncharacterized protein</fullName>
    </submittedName>
</protein>
<dbReference type="Proteomes" id="UP001381693">
    <property type="component" value="Unassembled WGS sequence"/>
</dbReference>
<name>A0AAN8WHW9_HALRR</name>
<sequence length="74" mass="8968">HQREVSDCEHSQVFEKCKMRQKKRGKENAVEEWQNPSRTQHATSVICRLVIRYNFSYCVPNAFPRYPRVYAWHL</sequence>
<evidence type="ECO:0000313" key="1">
    <source>
        <dbReference type="EMBL" id="KAK7066376.1"/>
    </source>
</evidence>
<dbReference type="AlphaFoldDB" id="A0AAN8WHW9"/>
<proteinExistence type="predicted"/>
<evidence type="ECO:0000313" key="2">
    <source>
        <dbReference type="Proteomes" id="UP001381693"/>
    </source>
</evidence>
<feature type="non-terminal residue" evidence="1">
    <location>
        <position position="1"/>
    </location>
</feature>
<keyword evidence="2" id="KW-1185">Reference proteome</keyword>
<dbReference type="EMBL" id="JAXCGZ010019235">
    <property type="protein sequence ID" value="KAK7066376.1"/>
    <property type="molecule type" value="Genomic_DNA"/>
</dbReference>